<proteinExistence type="predicted"/>
<keyword evidence="2" id="KW-1185">Reference proteome</keyword>
<comment type="caution">
    <text evidence="1">The sequence shown here is derived from an EMBL/GenBank/DDBJ whole genome shotgun (WGS) entry which is preliminary data.</text>
</comment>
<accession>A0ACB9IV59</accession>
<dbReference type="EMBL" id="CM042024">
    <property type="protein sequence ID" value="KAI3811558.1"/>
    <property type="molecule type" value="Genomic_DNA"/>
</dbReference>
<dbReference type="Proteomes" id="UP001056120">
    <property type="component" value="Linkage Group LG07"/>
</dbReference>
<evidence type="ECO:0000313" key="2">
    <source>
        <dbReference type="Proteomes" id="UP001056120"/>
    </source>
</evidence>
<sequence length="650" mass="75447">MRTEGLSMSESFEPRIIDLECGFNRNMERLREIVVVDLERGREKNGDGEAFGNGVPPSLRFLSRHRVCAFSSPFLIANSCLSRKSIVASEKLSINKKQVMDVATSLRRSGNYPPSLWSYDHIQSLTSKYTGEKDMPRLHTLKEVVRTMIYKDNEKEENPLKILNLVDDLQRFGISYHFEDEISNVLKNIYDNHYKNPEKWTKMDLNLKSLGFRLLRQHGYHIPQEIFEDIKDDINGNNKGHMQKDIISMLNLYEASYHSIEDDHILDDARDFTTKYLKESLENISDQHLSSLTSHALDIPLHWMAPRVEARWFIEAYEKRTGMNPTLLELAKLDFNMLQAIHQEDLKHSSRWWKKTSWDTNLSFLRDRLVENFLWTIGANSLPQFSSLRRMLAQVFAMITSLDDVYDVYGTLDELEQFTEAVGRWDINSIEELPEYMKIFFVGLYNSINEIAYCTLTDTGFFSVSYLKKAWEGLCKAYLKEAQWYHSGYKPTLEEYLENAYMSISVPLMLTHISFLTSVSPTEEILHSVERIENITRYSAIILRLADDLGTYTDEMERGDTPKSVQCYMNESGATEEEARMYVKTLILNTWKKLNKERSGVIDSQFLKELTECGTNLGRMAQFMYHEGDGHGQRPDVTKSHVLSLLVNPI</sequence>
<name>A0ACB9IV59_9ASTR</name>
<protein>
    <submittedName>
        <fullName evidence="1">Uncharacterized protein</fullName>
    </submittedName>
</protein>
<gene>
    <name evidence="1" type="ORF">L1987_21283</name>
</gene>
<evidence type="ECO:0000313" key="1">
    <source>
        <dbReference type="EMBL" id="KAI3811558.1"/>
    </source>
</evidence>
<reference evidence="1 2" key="2">
    <citation type="journal article" date="2022" name="Mol. Ecol. Resour.">
        <title>The genomes of chicory, endive, great burdock and yacon provide insights into Asteraceae paleo-polyploidization history and plant inulin production.</title>
        <authorList>
            <person name="Fan W."/>
            <person name="Wang S."/>
            <person name="Wang H."/>
            <person name="Wang A."/>
            <person name="Jiang F."/>
            <person name="Liu H."/>
            <person name="Zhao H."/>
            <person name="Xu D."/>
            <person name="Zhang Y."/>
        </authorList>
    </citation>
    <scope>NUCLEOTIDE SEQUENCE [LARGE SCALE GENOMIC DNA]</scope>
    <source>
        <strain evidence="2">cv. Yunnan</strain>
        <tissue evidence="1">Leaves</tissue>
    </source>
</reference>
<reference evidence="2" key="1">
    <citation type="journal article" date="2022" name="Mol. Ecol. Resour.">
        <title>The genomes of chicory, endive, great burdock and yacon provide insights into Asteraceae palaeo-polyploidization history and plant inulin production.</title>
        <authorList>
            <person name="Fan W."/>
            <person name="Wang S."/>
            <person name="Wang H."/>
            <person name="Wang A."/>
            <person name="Jiang F."/>
            <person name="Liu H."/>
            <person name="Zhao H."/>
            <person name="Xu D."/>
            <person name="Zhang Y."/>
        </authorList>
    </citation>
    <scope>NUCLEOTIDE SEQUENCE [LARGE SCALE GENOMIC DNA]</scope>
    <source>
        <strain evidence="2">cv. Yunnan</strain>
    </source>
</reference>
<organism evidence="1 2">
    <name type="scientific">Smallanthus sonchifolius</name>
    <dbReference type="NCBI Taxonomy" id="185202"/>
    <lineage>
        <taxon>Eukaryota</taxon>
        <taxon>Viridiplantae</taxon>
        <taxon>Streptophyta</taxon>
        <taxon>Embryophyta</taxon>
        <taxon>Tracheophyta</taxon>
        <taxon>Spermatophyta</taxon>
        <taxon>Magnoliopsida</taxon>
        <taxon>eudicotyledons</taxon>
        <taxon>Gunneridae</taxon>
        <taxon>Pentapetalae</taxon>
        <taxon>asterids</taxon>
        <taxon>campanulids</taxon>
        <taxon>Asterales</taxon>
        <taxon>Asteraceae</taxon>
        <taxon>Asteroideae</taxon>
        <taxon>Heliantheae alliance</taxon>
        <taxon>Millerieae</taxon>
        <taxon>Smallanthus</taxon>
    </lineage>
</organism>